<evidence type="ECO:0000313" key="3">
    <source>
        <dbReference type="EMBL" id="KAK7033732.1"/>
    </source>
</evidence>
<evidence type="ECO:0000313" key="2">
    <source>
        <dbReference type="EMBL" id="KAK6981486.1"/>
    </source>
</evidence>
<sequence>MSFDMSDPAQRAIANDRFRAGICPTLGPQLLTRERRNRRAGIFTKERLELEAQDPVAAAKTEKENRDKYIPRTIIEYIEELRIRPSPPARPKPTAVSLARENLQRSTRPSNPFRKIPRSKPPTFVPYPSPRAKSDLVKPDLHARKYPSFVDRMNELLGRDPLSLARHEAKRREIKERAYAEHERAKIENARYRVMAQILEEGEGKRSAEKKEVGPAPVGFHFIQEGENVLLAPIDDNTDSGMLFGRADEIRVVHN</sequence>
<proteinExistence type="predicted"/>
<feature type="region of interest" description="Disordered" evidence="1">
    <location>
        <begin position="85"/>
        <end position="132"/>
    </location>
</feature>
<protein>
    <recommendedName>
        <fullName evidence="5">TPX2 C-terminal domain-containing protein</fullName>
    </recommendedName>
</protein>
<name>A0AAV9ZGY5_9AGAR</name>
<organism evidence="2 4">
    <name type="scientific">Favolaschia claudopus</name>
    <dbReference type="NCBI Taxonomy" id="2862362"/>
    <lineage>
        <taxon>Eukaryota</taxon>
        <taxon>Fungi</taxon>
        <taxon>Dikarya</taxon>
        <taxon>Basidiomycota</taxon>
        <taxon>Agaricomycotina</taxon>
        <taxon>Agaricomycetes</taxon>
        <taxon>Agaricomycetidae</taxon>
        <taxon>Agaricales</taxon>
        <taxon>Marasmiineae</taxon>
        <taxon>Mycenaceae</taxon>
        <taxon>Favolaschia</taxon>
    </lineage>
</organism>
<dbReference type="Proteomes" id="UP001362999">
    <property type="component" value="Unassembled WGS sequence"/>
</dbReference>
<dbReference type="EMBL" id="JAWWNJ010000022">
    <property type="protein sequence ID" value="KAK7033732.1"/>
    <property type="molecule type" value="Genomic_DNA"/>
</dbReference>
<dbReference type="AlphaFoldDB" id="A0AAV9ZGY5"/>
<keyword evidence="4" id="KW-1185">Reference proteome</keyword>
<reference evidence="2 4" key="1">
    <citation type="journal article" date="2024" name="J Genomics">
        <title>Draft genome sequencing and assembly of Favolaschia claudopus CIRM-BRFM 2984 isolated from oak limbs.</title>
        <authorList>
            <person name="Navarro D."/>
            <person name="Drula E."/>
            <person name="Chaduli D."/>
            <person name="Cazenave R."/>
            <person name="Ahrendt S."/>
            <person name="Wang J."/>
            <person name="Lipzen A."/>
            <person name="Daum C."/>
            <person name="Barry K."/>
            <person name="Grigoriev I.V."/>
            <person name="Favel A."/>
            <person name="Rosso M.N."/>
            <person name="Martin F."/>
        </authorList>
    </citation>
    <scope>NUCLEOTIDE SEQUENCE [LARGE SCALE GENOMIC DNA]</scope>
    <source>
        <strain evidence="2 4">CIRM-BRFM 2984</strain>
    </source>
</reference>
<feature type="compositionally biased region" description="Pro residues" evidence="1">
    <location>
        <begin position="119"/>
        <end position="129"/>
    </location>
</feature>
<evidence type="ECO:0000313" key="4">
    <source>
        <dbReference type="Proteomes" id="UP001362999"/>
    </source>
</evidence>
<evidence type="ECO:0008006" key="5">
    <source>
        <dbReference type="Google" id="ProtNLM"/>
    </source>
</evidence>
<dbReference type="EMBL" id="JAWWNJ010000149">
    <property type="protein sequence ID" value="KAK6981486.1"/>
    <property type="molecule type" value="Genomic_DNA"/>
</dbReference>
<gene>
    <name evidence="3" type="ORF">R3P38DRAFT_2772580</name>
    <name evidence="2" type="ORF">R3P38DRAFT_2807975</name>
</gene>
<evidence type="ECO:0000256" key="1">
    <source>
        <dbReference type="SAM" id="MobiDB-lite"/>
    </source>
</evidence>
<comment type="caution">
    <text evidence="2">The sequence shown here is derived from an EMBL/GenBank/DDBJ whole genome shotgun (WGS) entry which is preliminary data.</text>
</comment>
<accession>A0AAV9ZGY5</accession>